<dbReference type="Gene3D" id="3.40.1350.10">
    <property type="match status" value="1"/>
</dbReference>
<keyword evidence="3" id="KW-1185">Reference proteome</keyword>
<dbReference type="RefSeq" id="WP_006317329.1">
    <property type="nucleotide sequence ID" value="NZ_ARZA01000277.1"/>
</dbReference>
<dbReference type="InterPro" id="IPR011335">
    <property type="entry name" value="Restrct_endonuc-II-like"/>
</dbReference>
<organism evidence="2 3">
    <name type="scientific">Caldisalinibacter kiritimatiensis</name>
    <dbReference type="NCBI Taxonomy" id="1304284"/>
    <lineage>
        <taxon>Bacteria</taxon>
        <taxon>Bacillati</taxon>
        <taxon>Bacillota</taxon>
        <taxon>Tissierellia</taxon>
        <taxon>Tissierellales</taxon>
        <taxon>Thermohalobacteraceae</taxon>
        <taxon>Caldisalinibacter</taxon>
    </lineage>
</organism>
<name>R1AQD6_9FIRM</name>
<feature type="domain" description="Restriction endonuclease type IV Mrr" evidence="1">
    <location>
        <begin position="181"/>
        <end position="288"/>
    </location>
</feature>
<comment type="caution">
    <text evidence="2">The sequence shown here is derived from an EMBL/GenBank/DDBJ whole genome shotgun (WGS) entry which is preliminary data.</text>
</comment>
<dbReference type="STRING" id="1304284.L21TH_2595"/>
<dbReference type="eggNOG" id="COG1715">
    <property type="taxonomic scope" value="Bacteria"/>
</dbReference>
<dbReference type="AlphaFoldDB" id="R1AQD6"/>
<dbReference type="GO" id="GO:0015666">
    <property type="term" value="F:restriction endodeoxyribonuclease activity"/>
    <property type="evidence" value="ECO:0007669"/>
    <property type="project" value="TreeGrafter"/>
</dbReference>
<reference evidence="2 3" key="1">
    <citation type="journal article" date="2015" name="Geomicrobiol. J.">
        <title>Caldisalinibacter kiritimatiensis gen. nov., sp. nov., a moderately thermohalophilic thiosulfate-reducing bacterium from a hypersaline microbial mat.</title>
        <authorList>
            <person name="Ben Hania W."/>
            <person name="Joseph M."/>
            <person name="Fiebig A."/>
            <person name="Bunk B."/>
            <person name="Klenk H.-P."/>
            <person name="Fardeau M.-L."/>
            <person name="Spring S."/>
        </authorList>
    </citation>
    <scope>NUCLEOTIDE SEQUENCE [LARGE SCALE GENOMIC DNA]</scope>
    <source>
        <strain evidence="2 3">L21-TH-D2</strain>
    </source>
</reference>
<sequence length="321" mass="38366">MEFLEYLYTNNYKNLNEWIQLIKEGEDVYPRFRIPYQDWLGIYLENIADIDEEEVKTLLRLLLQPFTRVIDIENYKAFYKASKDTNNLENRNKELLRIYDSRLKCEKYKRIENGQEAWEGLTWVLQFLPFRPFKAIKALSSYLEAEVCFLPDDRIIGIKQCIDIIEAKYINNSIGLEKYILKLQPREFEWLIEILYQDIGYQTELTPSTRDGGKDIVAYIDREDGNEKVYVECKLYKTTELTKDSVRAFGYIINKDNINRGVLFCTGYVNDDIKNMDTRIQIWTLEEIIILLNAHIGSDWYKRLNLLIENQRKKYMDKQNI</sequence>
<dbReference type="Pfam" id="PF04471">
    <property type="entry name" value="Mrr_cat"/>
    <property type="match status" value="1"/>
</dbReference>
<dbReference type="InterPro" id="IPR052906">
    <property type="entry name" value="Type_IV_Methyl-Rstrct_Enzyme"/>
</dbReference>
<dbReference type="InterPro" id="IPR011856">
    <property type="entry name" value="tRNA_endonuc-like_dom_sf"/>
</dbReference>
<dbReference type="SUPFAM" id="SSF52980">
    <property type="entry name" value="Restriction endonuclease-like"/>
    <property type="match status" value="1"/>
</dbReference>
<gene>
    <name evidence="2" type="ORF">L21TH_2595</name>
</gene>
<dbReference type="InterPro" id="IPR007560">
    <property type="entry name" value="Restrct_endonuc_IV_Mrr"/>
</dbReference>
<keyword evidence="2" id="KW-0378">Hydrolase</keyword>
<accession>R1AQD6</accession>
<dbReference type="OrthoDB" id="1426324at2"/>
<dbReference type="EMBL" id="ARZA01000277">
    <property type="protein sequence ID" value="EOC99337.1"/>
    <property type="molecule type" value="Genomic_DNA"/>
</dbReference>
<dbReference type="Proteomes" id="UP000013378">
    <property type="component" value="Unassembled WGS sequence"/>
</dbReference>
<dbReference type="GO" id="GO:0003677">
    <property type="term" value="F:DNA binding"/>
    <property type="evidence" value="ECO:0007669"/>
    <property type="project" value="InterPro"/>
</dbReference>
<dbReference type="PANTHER" id="PTHR30015">
    <property type="entry name" value="MRR RESTRICTION SYSTEM PROTEIN"/>
    <property type="match status" value="1"/>
</dbReference>
<dbReference type="GO" id="GO:0043590">
    <property type="term" value="C:bacterial nucleoid"/>
    <property type="evidence" value="ECO:0007669"/>
    <property type="project" value="TreeGrafter"/>
</dbReference>
<dbReference type="GO" id="GO:0009307">
    <property type="term" value="P:DNA restriction-modification system"/>
    <property type="evidence" value="ECO:0007669"/>
    <property type="project" value="InterPro"/>
</dbReference>
<evidence type="ECO:0000259" key="1">
    <source>
        <dbReference type="Pfam" id="PF04471"/>
    </source>
</evidence>
<evidence type="ECO:0000313" key="3">
    <source>
        <dbReference type="Proteomes" id="UP000013378"/>
    </source>
</evidence>
<keyword evidence="2" id="KW-0255">Endonuclease</keyword>
<dbReference type="PANTHER" id="PTHR30015:SF7">
    <property type="entry name" value="TYPE IV METHYL-DIRECTED RESTRICTION ENZYME ECOKMRR"/>
    <property type="match status" value="1"/>
</dbReference>
<keyword evidence="2" id="KW-0540">Nuclease</keyword>
<protein>
    <submittedName>
        <fullName evidence="2">Restriction endonuclease</fullName>
    </submittedName>
</protein>
<evidence type="ECO:0000313" key="2">
    <source>
        <dbReference type="EMBL" id="EOC99337.1"/>
    </source>
</evidence>
<proteinExistence type="predicted"/>